<dbReference type="OrthoDB" id="635259at2"/>
<dbReference type="SMART" id="SM00342">
    <property type="entry name" value="HTH_ARAC"/>
    <property type="match status" value="1"/>
</dbReference>
<evidence type="ECO:0000313" key="2">
    <source>
        <dbReference type="EMBL" id="SHH53704.1"/>
    </source>
</evidence>
<dbReference type="Proteomes" id="UP000184047">
    <property type="component" value="Unassembled WGS sequence"/>
</dbReference>
<organism evidence="2 3">
    <name type="scientific">Chryseobacterium oranimense</name>
    <dbReference type="NCBI Taxonomy" id="421058"/>
    <lineage>
        <taxon>Bacteria</taxon>
        <taxon>Pseudomonadati</taxon>
        <taxon>Bacteroidota</taxon>
        <taxon>Flavobacteriia</taxon>
        <taxon>Flavobacteriales</taxon>
        <taxon>Weeksellaceae</taxon>
        <taxon>Chryseobacterium group</taxon>
        <taxon>Chryseobacterium</taxon>
    </lineage>
</organism>
<dbReference type="Gene3D" id="1.10.10.60">
    <property type="entry name" value="Homeodomain-like"/>
    <property type="match status" value="1"/>
</dbReference>
<accession>A0A1M5TSK4</accession>
<dbReference type="GO" id="GO:0043565">
    <property type="term" value="F:sequence-specific DNA binding"/>
    <property type="evidence" value="ECO:0007669"/>
    <property type="project" value="InterPro"/>
</dbReference>
<reference evidence="3" key="1">
    <citation type="submission" date="2016-11" db="EMBL/GenBank/DDBJ databases">
        <authorList>
            <person name="Varghese N."/>
            <person name="Submissions S."/>
        </authorList>
    </citation>
    <scope>NUCLEOTIDE SEQUENCE [LARGE SCALE GENOMIC DNA]</scope>
    <source>
        <strain evidence="3">DSM 19055</strain>
    </source>
</reference>
<dbReference type="AlphaFoldDB" id="A0A1M5TSK4"/>
<dbReference type="STRING" id="421058.SAMN05421866_3097"/>
<proteinExistence type="predicted"/>
<keyword evidence="2" id="KW-0238">DNA-binding</keyword>
<dbReference type="eggNOG" id="COG2207">
    <property type="taxonomic scope" value="Bacteria"/>
</dbReference>
<protein>
    <submittedName>
        <fullName evidence="2">AraC-type DNA-binding protein</fullName>
    </submittedName>
</protein>
<feature type="domain" description="HTH araC/xylS-type" evidence="1">
    <location>
        <begin position="141"/>
        <end position="236"/>
    </location>
</feature>
<evidence type="ECO:0000313" key="3">
    <source>
        <dbReference type="Proteomes" id="UP000184047"/>
    </source>
</evidence>
<evidence type="ECO:0000259" key="1">
    <source>
        <dbReference type="PROSITE" id="PS01124"/>
    </source>
</evidence>
<dbReference type="RefSeq" id="WP_073064522.1">
    <property type="nucleotide sequence ID" value="NZ_FQWT01000004.1"/>
</dbReference>
<dbReference type="EMBL" id="FQWT01000004">
    <property type="protein sequence ID" value="SHH53704.1"/>
    <property type="molecule type" value="Genomic_DNA"/>
</dbReference>
<gene>
    <name evidence="2" type="ORF">SAMN05421866_3097</name>
</gene>
<name>A0A1M5TSK4_9FLAO</name>
<dbReference type="GO" id="GO:0003700">
    <property type="term" value="F:DNA-binding transcription factor activity"/>
    <property type="evidence" value="ECO:0007669"/>
    <property type="project" value="InterPro"/>
</dbReference>
<dbReference type="InterPro" id="IPR018060">
    <property type="entry name" value="HTH_AraC"/>
</dbReference>
<sequence>MNDIPQHKLVKPDPSIADFVYCFSSIQNLSSITEGVIIPNGKIDLSFYKTPDGQFHISLLGLETKPKITPEQNISTFFAINFNPLAVEYILHHSIADILNTGKALPYNFWDFSINDLNDFDSFCEKATRKIQSLLPIEMDDRKHKLFELIMATNGEISVKELSEKVSWSARQINQYFNQQFGLSLKAYCSILRFQASLSHIKEGKLFPQLNYYDQSHFIKEIKKLSGASPKELFKNKDRRFLQFLMNDKK</sequence>
<dbReference type="PROSITE" id="PS01124">
    <property type="entry name" value="HTH_ARAC_FAMILY_2"/>
    <property type="match status" value="1"/>
</dbReference>
<keyword evidence="3" id="KW-1185">Reference proteome</keyword>